<dbReference type="Proteomes" id="UP000295701">
    <property type="component" value="Unassembled WGS sequence"/>
</dbReference>
<evidence type="ECO:0000259" key="2">
    <source>
        <dbReference type="Pfam" id="PF07486"/>
    </source>
</evidence>
<dbReference type="Pfam" id="PF07486">
    <property type="entry name" value="Hydrolase_2"/>
    <property type="match status" value="1"/>
</dbReference>
<keyword evidence="4" id="KW-1185">Reference proteome</keyword>
<protein>
    <submittedName>
        <fullName evidence="3">Cell wall hydrolase</fullName>
    </submittedName>
</protein>
<keyword evidence="3" id="KW-0378">Hydrolase</keyword>
<dbReference type="InterPro" id="IPR011105">
    <property type="entry name" value="Cell_wall_hydrolase_SleB"/>
</dbReference>
<sequence length="241" mass="25562">MIKACDWAAALRLALAGLVLSTGIGHADIVFGTKSEPTIDLDAARDTGAAEPAAWLERADATPAALLGSTAPEIAAQRGNLLSAILAVPQAPAGRAPDYTRAGVDALAAATGDAEWECLTEALYFEARGEDAKGVFAVAEVILNRVDSGRFPSTVCKVVNQGTGEKWKCQFSYTCDGIPDVVREKAAWERMGKIARIMLDGGERTLTGGATFYHTKAVNPSWASVFDRTTTIGFHHFYAQT</sequence>
<dbReference type="Gene3D" id="1.10.10.2520">
    <property type="entry name" value="Cell wall hydrolase SleB, domain 1"/>
    <property type="match status" value="1"/>
</dbReference>
<feature type="signal peptide" evidence="1">
    <location>
        <begin position="1"/>
        <end position="27"/>
    </location>
</feature>
<dbReference type="RefSeq" id="WP_133396521.1">
    <property type="nucleotide sequence ID" value="NZ_SNAA01000007.1"/>
</dbReference>
<evidence type="ECO:0000313" key="3">
    <source>
        <dbReference type="EMBL" id="TDL79797.1"/>
    </source>
</evidence>
<comment type="caution">
    <text evidence="3">The sequence shown here is derived from an EMBL/GenBank/DDBJ whole genome shotgun (WGS) entry which is preliminary data.</text>
</comment>
<feature type="domain" description="Cell wall hydrolase SleB" evidence="2">
    <location>
        <begin position="129"/>
        <end position="238"/>
    </location>
</feature>
<gene>
    <name evidence="3" type="ORF">E2L08_07860</name>
</gene>
<dbReference type="InterPro" id="IPR042047">
    <property type="entry name" value="SleB_dom1"/>
</dbReference>
<organism evidence="3 4">
    <name type="scientific">Palleronia sediminis</name>
    <dbReference type="NCBI Taxonomy" id="2547833"/>
    <lineage>
        <taxon>Bacteria</taxon>
        <taxon>Pseudomonadati</taxon>
        <taxon>Pseudomonadota</taxon>
        <taxon>Alphaproteobacteria</taxon>
        <taxon>Rhodobacterales</taxon>
        <taxon>Roseobacteraceae</taxon>
        <taxon>Palleronia</taxon>
    </lineage>
</organism>
<keyword evidence="1" id="KW-0732">Signal</keyword>
<accession>A0A4R6A9W9</accession>
<name>A0A4R6A9W9_9RHOB</name>
<reference evidence="3 4" key="1">
    <citation type="submission" date="2019-03" db="EMBL/GenBank/DDBJ databases">
        <title>Primorskyibacter sp. SS33 isolated from sediments.</title>
        <authorList>
            <person name="Xunke S."/>
        </authorList>
    </citation>
    <scope>NUCLEOTIDE SEQUENCE [LARGE SCALE GENOMIC DNA]</scope>
    <source>
        <strain evidence="3 4">SS33</strain>
    </source>
</reference>
<evidence type="ECO:0000313" key="4">
    <source>
        <dbReference type="Proteomes" id="UP000295701"/>
    </source>
</evidence>
<dbReference type="OrthoDB" id="9785345at2"/>
<proteinExistence type="predicted"/>
<feature type="chain" id="PRO_5020346223" evidence="1">
    <location>
        <begin position="28"/>
        <end position="241"/>
    </location>
</feature>
<dbReference type="GO" id="GO:0016787">
    <property type="term" value="F:hydrolase activity"/>
    <property type="evidence" value="ECO:0007669"/>
    <property type="project" value="UniProtKB-KW"/>
</dbReference>
<dbReference type="AlphaFoldDB" id="A0A4R6A9W9"/>
<evidence type="ECO:0000256" key="1">
    <source>
        <dbReference type="SAM" id="SignalP"/>
    </source>
</evidence>
<dbReference type="EMBL" id="SNAA01000007">
    <property type="protein sequence ID" value="TDL79797.1"/>
    <property type="molecule type" value="Genomic_DNA"/>
</dbReference>